<evidence type="ECO:0000256" key="12">
    <source>
        <dbReference type="PIRSR" id="PIRSR601621-2"/>
    </source>
</evidence>
<dbReference type="GO" id="GO:0042744">
    <property type="term" value="P:hydrogen peroxide catabolic process"/>
    <property type="evidence" value="ECO:0007669"/>
    <property type="project" value="TreeGrafter"/>
</dbReference>
<evidence type="ECO:0000256" key="2">
    <source>
        <dbReference type="ARBA" id="ARBA00022559"/>
    </source>
</evidence>
<feature type="binding site" evidence="12">
    <location>
        <position position="215"/>
    </location>
    <ligand>
        <name>Ca(2+)</name>
        <dbReference type="ChEBI" id="CHEBI:29108"/>
        <label>2</label>
    </ligand>
</feature>
<keyword evidence="6 15" id="KW-0560">Oxidoreductase</keyword>
<dbReference type="VEuPathDB" id="FungiDB:AGR57_10276"/>
<feature type="binding site" evidence="12">
    <location>
        <position position="91"/>
    </location>
    <ligand>
        <name>Ca(2+)</name>
        <dbReference type="ChEBI" id="CHEBI:29108"/>
        <label>1</label>
    </ligand>
</feature>
<sequence length="315" mass="33681">MHNLIKVIYILIIATVAAMAAPPSPNRVRCSAGREAGHPECCKWFDVREEIQDRLFNRSCGADVRKSIRIQWHDAIAFSHTGGLKSGGGADGSILAHPIELAYPANVGLSDIAERQRALALKHNVSFGDFIQFASAVGLSNCEGAPRLTFLAGRPNASRAADDGLVPAPWHSADTLLARMADAGFAPHELVALLAGHSVATQQTVDASVAGTPLDSTPRTFDNAFFVETQARGTVCPGAALHKGEALSSSPHELRLQSDGALARDPRTAPTWKRFAEDQVEMARQFANAMAKLSVVGQDAASLVDCTDVVPRWRM</sequence>
<dbReference type="InterPro" id="IPR002016">
    <property type="entry name" value="Haem_peroxidase"/>
</dbReference>
<feature type="site" description="Transition state stabilizer" evidence="13">
    <location>
        <position position="69"/>
    </location>
</feature>
<comment type="cofactor">
    <cofactor evidence="12 15">
        <name>Ca(2+)</name>
        <dbReference type="ChEBI" id="CHEBI:29108"/>
    </cofactor>
    <text evidence="12 15">Binds 2 calcium ions per subunit.</text>
</comment>
<feature type="binding site" evidence="12">
    <location>
        <position position="89"/>
    </location>
    <ligand>
        <name>Ca(2+)</name>
        <dbReference type="ChEBI" id="CHEBI:29108"/>
        <label>1</label>
    </ligand>
</feature>
<proteinExistence type="evidence at transcript level"/>
<dbReference type="InterPro" id="IPR019794">
    <property type="entry name" value="Peroxidases_AS"/>
</dbReference>
<feature type="binding site" evidence="12">
    <location>
        <position position="222"/>
    </location>
    <ligand>
        <name>Ca(2+)</name>
        <dbReference type="ChEBI" id="CHEBI:29108"/>
        <label>2</label>
    </ligand>
</feature>
<dbReference type="EC" id="1.11.1.-" evidence="15"/>
<feature type="active site" description="Proton acceptor" evidence="11">
    <location>
        <position position="73"/>
    </location>
</feature>
<dbReference type="PeroxiBase" id="2332">
    <property type="entry name" value="PcCIIBA01"/>
</dbReference>
<feature type="domain" description="Plant heme peroxidase family profile" evidence="16">
    <location>
        <begin position="125"/>
        <end position="310"/>
    </location>
</feature>
<dbReference type="AlphaFoldDB" id="Q5XXE5"/>
<dbReference type="PROSITE" id="PS50873">
    <property type="entry name" value="PEROXIDASE_4"/>
    <property type="match status" value="1"/>
</dbReference>
<dbReference type="PANTHER" id="PTHR31356">
    <property type="entry name" value="THYLAKOID LUMENAL 29 KDA PROTEIN, CHLOROPLASTIC-RELATED"/>
    <property type="match status" value="1"/>
</dbReference>
<dbReference type="InterPro" id="IPR024589">
    <property type="entry name" value="Ligninase_C"/>
</dbReference>
<evidence type="ECO:0000256" key="3">
    <source>
        <dbReference type="ARBA" id="ARBA00022617"/>
    </source>
</evidence>
<dbReference type="GO" id="GO:0046872">
    <property type="term" value="F:metal ion binding"/>
    <property type="evidence" value="ECO:0007669"/>
    <property type="project" value="UniProtKB-UniRule"/>
</dbReference>
<feature type="disulfide bond" evidence="14">
    <location>
        <begin position="30"/>
        <end position="42"/>
    </location>
</feature>
<organism evidence="17">
    <name type="scientific">Phanerodontia chrysosporium</name>
    <name type="common">White-rot fungus</name>
    <name type="synonym">Sporotrichum pruinosum</name>
    <dbReference type="NCBI Taxonomy" id="2822231"/>
    <lineage>
        <taxon>Eukaryota</taxon>
        <taxon>Fungi</taxon>
        <taxon>Dikarya</taxon>
        <taxon>Basidiomycota</taxon>
        <taxon>Agaricomycotina</taxon>
        <taxon>Agaricomycetes</taxon>
        <taxon>Polyporales</taxon>
        <taxon>Phanerochaetaceae</taxon>
        <taxon>Phanerodontia</taxon>
    </lineage>
</organism>
<dbReference type="InterPro" id="IPR019793">
    <property type="entry name" value="Peroxidases_heam-ligand_BS"/>
</dbReference>
<feature type="binding site" evidence="12">
    <location>
        <position position="93"/>
    </location>
    <ligand>
        <name>Ca(2+)</name>
        <dbReference type="ChEBI" id="CHEBI:29108"/>
        <label>1</label>
    </ligand>
</feature>
<dbReference type="GO" id="GO:0046274">
    <property type="term" value="P:lignin catabolic process"/>
    <property type="evidence" value="ECO:0007669"/>
    <property type="project" value="UniProtKB-KW"/>
</dbReference>
<dbReference type="Pfam" id="PF00141">
    <property type="entry name" value="peroxidase"/>
    <property type="match status" value="1"/>
</dbReference>
<feature type="chain" id="PRO_5006993589" description="Peroxidase" evidence="15">
    <location>
        <begin position="21"/>
        <end position="315"/>
    </location>
</feature>
<dbReference type="PRINTS" id="PR00462">
    <property type="entry name" value="LIGNINASE"/>
</dbReference>
<dbReference type="GO" id="GO:0004601">
    <property type="term" value="F:peroxidase activity"/>
    <property type="evidence" value="ECO:0007669"/>
    <property type="project" value="UniProtKB-KW"/>
</dbReference>
<evidence type="ECO:0000256" key="11">
    <source>
        <dbReference type="PIRSR" id="PIRSR601621-1"/>
    </source>
</evidence>
<evidence type="ECO:0000256" key="8">
    <source>
        <dbReference type="ARBA" id="ARBA00023157"/>
    </source>
</evidence>
<dbReference type="GO" id="GO:0034599">
    <property type="term" value="P:cellular response to oxidative stress"/>
    <property type="evidence" value="ECO:0007669"/>
    <property type="project" value="InterPro"/>
</dbReference>
<keyword evidence="3 12" id="KW-0349">Heme</keyword>
<gene>
    <name evidence="17" type="primary">nop</name>
</gene>
<name>Q5XXE5_PHACH</name>
<keyword evidence="5 15" id="KW-0732">Signal</keyword>
<evidence type="ECO:0000256" key="13">
    <source>
        <dbReference type="PIRSR" id="PIRSR601621-3"/>
    </source>
</evidence>
<dbReference type="SUPFAM" id="SSF48113">
    <property type="entry name" value="Heme-dependent peroxidases"/>
    <property type="match status" value="1"/>
</dbReference>
<feature type="binding site" evidence="12">
    <location>
        <position position="217"/>
    </location>
    <ligand>
        <name>Ca(2+)</name>
        <dbReference type="ChEBI" id="CHEBI:29108"/>
        <label>2</label>
    </ligand>
</feature>
<reference evidence="17" key="1">
    <citation type="journal article" date="2005" name="Biophys. Chem.">
        <title>The nop gene from Phanerochaete chrysosporium encodes a peroxidase with novel structural features.</title>
        <authorList>
            <person name="Larrondo L."/>
            <person name="Gonzalez A."/>
            <person name="Perez Acle T."/>
            <person name="Cullen D."/>
            <person name="Vicuna R."/>
        </authorList>
    </citation>
    <scope>NUCLEOTIDE SEQUENCE</scope>
    <source>
        <strain evidence="17">BKM-F-1767</strain>
    </source>
</reference>
<dbReference type="InterPro" id="IPR044831">
    <property type="entry name" value="Ccp1-like"/>
</dbReference>
<evidence type="ECO:0000256" key="7">
    <source>
        <dbReference type="ARBA" id="ARBA00023004"/>
    </source>
</evidence>
<feature type="binding site" evidence="12">
    <location>
        <position position="74"/>
    </location>
    <ligand>
        <name>Ca(2+)</name>
        <dbReference type="ChEBI" id="CHEBI:29108"/>
        <label>1</label>
    </ligand>
</feature>
<evidence type="ECO:0000259" key="16">
    <source>
        <dbReference type="PROSITE" id="PS50873"/>
    </source>
</evidence>
<comment type="cofactor">
    <cofactor evidence="12">
        <name>heme b</name>
        <dbReference type="ChEBI" id="CHEBI:60344"/>
    </cofactor>
    <text evidence="12">Binds 1 heme b (iron(II)-protoporphyrin IX) group per subunit.</text>
</comment>
<dbReference type="EMBL" id="AY727765">
    <property type="protein sequence ID" value="AAU82081.1"/>
    <property type="molecule type" value="mRNA"/>
</dbReference>
<dbReference type="Gene3D" id="1.10.520.10">
    <property type="match status" value="1"/>
</dbReference>
<dbReference type="Pfam" id="PF11895">
    <property type="entry name" value="Peroxidase_ext"/>
    <property type="match status" value="1"/>
</dbReference>
<keyword evidence="2 15" id="KW-0575">Peroxidase</keyword>
<evidence type="ECO:0000256" key="4">
    <source>
        <dbReference type="ARBA" id="ARBA00022723"/>
    </source>
</evidence>
<dbReference type="InterPro" id="IPR001621">
    <property type="entry name" value="Ligninase"/>
</dbReference>
<keyword evidence="9" id="KW-0325">Glycoprotein</keyword>
<evidence type="ECO:0000256" key="5">
    <source>
        <dbReference type="ARBA" id="ARBA00022729"/>
    </source>
</evidence>
<dbReference type="PROSITE" id="PS00436">
    <property type="entry name" value="PEROXIDASE_2"/>
    <property type="match status" value="1"/>
</dbReference>
<dbReference type="InterPro" id="IPR010255">
    <property type="entry name" value="Haem_peroxidase_sf"/>
</dbReference>
<dbReference type="PRINTS" id="PR00458">
    <property type="entry name" value="PEROXIDASE"/>
</dbReference>
<feature type="disulfide bond" evidence="14">
    <location>
        <begin position="41"/>
        <end position="306"/>
    </location>
</feature>
<evidence type="ECO:0000256" key="9">
    <source>
        <dbReference type="ARBA" id="ARBA00023180"/>
    </source>
</evidence>
<comment type="similarity">
    <text evidence="1 15">Belongs to the peroxidase family. Ligninase subfamily.</text>
</comment>
<feature type="signal peptide" evidence="15">
    <location>
        <begin position="1"/>
        <end position="20"/>
    </location>
</feature>
<dbReference type="GO" id="GO:0020037">
    <property type="term" value="F:heme binding"/>
    <property type="evidence" value="ECO:0007669"/>
    <property type="project" value="UniProtKB-UniRule"/>
</dbReference>
<accession>Q5XXE5</accession>
<dbReference type="GO" id="GO:0000302">
    <property type="term" value="P:response to reactive oxygen species"/>
    <property type="evidence" value="ECO:0007669"/>
    <property type="project" value="TreeGrafter"/>
</dbReference>
<feature type="disulfide bond" evidence="14">
    <location>
        <begin position="60"/>
        <end position="142"/>
    </location>
</feature>
<dbReference type="PROSITE" id="PS00435">
    <property type="entry name" value="PEROXIDASE_1"/>
    <property type="match status" value="1"/>
</dbReference>
<feature type="binding site" evidence="12">
    <location>
        <position position="198"/>
    </location>
    <ligand>
        <name>Ca(2+)</name>
        <dbReference type="ChEBI" id="CHEBI:29108"/>
        <label>2</label>
    </ligand>
</feature>
<evidence type="ECO:0000256" key="14">
    <source>
        <dbReference type="PIRSR" id="PIRSR601621-4"/>
    </source>
</evidence>
<dbReference type="Gene3D" id="1.10.420.10">
    <property type="entry name" value="Peroxidase, domain 2"/>
    <property type="match status" value="1"/>
</dbReference>
<protein>
    <recommendedName>
        <fullName evidence="15">Peroxidase</fullName>
        <ecNumber evidence="15">1.11.1.-</ecNumber>
    </recommendedName>
</protein>
<keyword evidence="8 14" id="KW-1015">Disulfide bond</keyword>
<evidence type="ECO:0000313" key="17">
    <source>
        <dbReference type="EMBL" id="AAU82081.1"/>
    </source>
</evidence>
<keyword evidence="4 12" id="KW-0479">Metal-binding</keyword>
<evidence type="ECO:0000256" key="15">
    <source>
        <dbReference type="RuleBase" id="RU363051"/>
    </source>
</evidence>
<evidence type="ECO:0000256" key="10">
    <source>
        <dbReference type="ARBA" id="ARBA00023185"/>
    </source>
</evidence>
<keyword evidence="7 12" id="KW-0408">Iron</keyword>
<keyword evidence="10" id="KW-0439">Lignin degradation</keyword>
<feature type="binding site" description="axial binding residue" evidence="12">
    <location>
        <position position="197"/>
    </location>
    <ligand>
        <name>heme b</name>
        <dbReference type="ChEBI" id="CHEBI:60344"/>
    </ligand>
    <ligandPart>
        <name>Fe</name>
        <dbReference type="ChEBI" id="CHEBI:18248"/>
    </ligandPart>
</feature>
<evidence type="ECO:0000256" key="1">
    <source>
        <dbReference type="ARBA" id="ARBA00006089"/>
    </source>
</evidence>
<keyword evidence="12 15" id="KW-0106">Calcium</keyword>
<dbReference type="PANTHER" id="PTHR31356:SF66">
    <property type="entry name" value="CATALASE-PEROXIDASE"/>
    <property type="match status" value="1"/>
</dbReference>
<evidence type="ECO:0000256" key="6">
    <source>
        <dbReference type="ARBA" id="ARBA00023002"/>
    </source>
</evidence>